<proteinExistence type="predicted"/>
<organism evidence="1 2">
    <name type="scientific">Tetrabaena socialis</name>
    <dbReference type="NCBI Taxonomy" id="47790"/>
    <lineage>
        <taxon>Eukaryota</taxon>
        <taxon>Viridiplantae</taxon>
        <taxon>Chlorophyta</taxon>
        <taxon>core chlorophytes</taxon>
        <taxon>Chlorophyceae</taxon>
        <taxon>CS clade</taxon>
        <taxon>Chlamydomonadales</taxon>
        <taxon>Tetrabaenaceae</taxon>
        <taxon>Tetrabaena</taxon>
    </lineage>
</organism>
<dbReference type="AlphaFoldDB" id="A0A2J8A2K1"/>
<sequence>DTLGSTVRSLWVQTAGQRSSRTRATPHAVPSLPAAASAVCCSCWRLTTPSTCAPTPRASWLFRSPSLASCLCSP</sequence>
<dbReference type="Proteomes" id="UP000236333">
    <property type="component" value="Unassembled WGS sequence"/>
</dbReference>
<protein>
    <submittedName>
        <fullName evidence="1">Uncharacterized protein</fullName>
    </submittedName>
</protein>
<feature type="non-terminal residue" evidence="1">
    <location>
        <position position="74"/>
    </location>
</feature>
<evidence type="ECO:0000313" key="1">
    <source>
        <dbReference type="EMBL" id="PNH06747.1"/>
    </source>
</evidence>
<reference evidence="1 2" key="1">
    <citation type="journal article" date="2017" name="Mol. Biol. Evol.">
        <title>The 4-celled Tetrabaena socialis nuclear genome reveals the essential components for genetic control of cell number at the origin of multicellularity in the volvocine lineage.</title>
        <authorList>
            <person name="Featherston J."/>
            <person name="Arakaki Y."/>
            <person name="Hanschen E.R."/>
            <person name="Ferris P.J."/>
            <person name="Michod R.E."/>
            <person name="Olson B.J.S.C."/>
            <person name="Nozaki H."/>
            <person name="Durand P.M."/>
        </authorList>
    </citation>
    <scope>NUCLEOTIDE SEQUENCE [LARGE SCALE GENOMIC DNA]</scope>
    <source>
        <strain evidence="1 2">NIES-571</strain>
    </source>
</reference>
<gene>
    <name evidence="1" type="ORF">TSOC_006821</name>
</gene>
<accession>A0A2J8A2K1</accession>
<feature type="non-terminal residue" evidence="1">
    <location>
        <position position="1"/>
    </location>
</feature>
<name>A0A2J8A2K1_9CHLO</name>
<comment type="caution">
    <text evidence="1">The sequence shown here is derived from an EMBL/GenBank/DDBJ whole genome shotgun (WGS) entry which is preliminary data.</text>
</comment>
<dbReference type="EMBL" id="PGGS01000217">
    <property type="protein sequence ID" value="PNH06747.1"/>
    <property type="molecule type" value="Genomic_DNA"/>
</dbReference>
<evidence type="ECO:0000313" key="2">
    <source>
        <dbReference type="Proteomes" id="UP000236333"/>
    </source>
</evidence>
<keyword evidence="2" id="KW-1185">Reference proteome</keyword>